<accession>A0A0C5UZW7</accession>
<proteinExistence type="predicted"/>
<protein>
    <submittedName>
        <fullName evidence="1">Uncharacterized protein</fullName>
    </submittedName>
</protein>
<evidence type="ECO:0000313" key="1">
    <source>
        <dbReference type="EMBL" id="AJQ92845.1"/>
    </source>
</evidence>
<dbReference type="KEGG" id="gsn:YC6258_00795"/>
<name>A0A0C5UZW7_9GAMM</name>
<evidence type="ECO:0000313" key="2">
    <source>
        <dbReference type="Proteomes" id="UP000032266"/>
    </source>
</evidence>
<organism evidence="1 2">
    <name type="scientific">Gynuella sunshinyii YC6258</name>
    <dbReference type="NCBI Taxonomy" id="1445510"/>
    <lineage>
        <taxon>Bacteria</taxon>
        <taxon>Pseudomonadati</taxon>
        <taxon>Pseudomonadota</taxon>
        <taxon>Gammaproteobacteria</taxon>
        <taxon>Oceanospirillales</taxon>
        <taxon>Saccharospirillaceae</taxon>
        <taxon>Gynuella</taxon>
    </lineage>
</organism>
<dbReference type="HOGENOM" id="CLU_648543_0_0_6"/>
<dbReference type="PATRIC" id="fig|1445510.3.peg.779"/>
<dbReference type="Proteomes" id="UP000032266">
    <property type="component" value="Chromosome"/>
</dbReference>
<dbReference type="AlphaFoldDB" id="A0A0C5UZW7"/>
<reference evidence="1 2" key="1">
    <citation type="submission" date="2014-01" db="EMBL/GenBank/DDBJ databases">
        <title>Full genme sequencing of cellulolytic bacterium Gynuella sunshinyii YC6258T gen. nov., sp. nov.</title>
        <authorList>
            <person name="Khan H."/>
            <person name="Chung E.J."/>
            <person name="Chung Y.R."/>
        </authorList>
    </citation>
    <scope>NUCLEOTIDE SEQUENCE [LARGE SCALE GENOMIC DNA]</scope>
    <source>
        <strain evidence="1 2">YC6258</strain>
    </source>
</reference>
<dbReference type="EMBL" id="CP007142">
    <property type="protein sequence ID" value="AJQ92845.1"/>
    <property type="molecule type" value="Genomic_DNA"/>
</dbReference>
<dbReference type="STRING" id="1445510.YC6258_00795"/>
<sequence>MSFPACSIPSEYNVIVKRPVPNDDNHFKFVTYVHAVYLAKRLDSDESVKRFLQLLIKIEDDILAKVPNDVSAFKAKEHIREVIGRLGEDYKNLSTDDLRTTVKQQKSSYITAQIVAYHLADESDEIMRAFRRYHCTRSMTDFGGLRDQYSEGVDVLDAFFREIGELATLVEDTGKFNPEAKSGLIRVLKELGLEAKNGSSVKKSIGATEVIMTIRKLSQIAGVRIEGLEVRKVFNLASGEFERRVDIVFSKGGRLFNLESKAWDLTPEKISDYLWMSFKWTVTRTKVTDANGNVTRVVLDPEKGKRGQMFIDIASNLKAAVIKTVDADNNVIFQVDQSKIMNFLQFDGRTSQEDIEKVITSLLDTIKRKPGELTALVNAVGDIDLKDLAKGEDGYEVVGDLLEDLLKKSIYNQDGFKSYIDVL</sequence>
<keyword evidence="2" id="KW-1185">Reference proteome</keyword>
<gene>
    <name evidence="1" type="ORF">YC6258_00795</name>
</gene>